<proteinExistence type="predicted"/>
<reference evidence="1" key="1">
    <citation type="submission" date="2012-09" db="EMBL/GenBank/DDBJ databases">
        <authorList>
            <person name="Martin A.A."/>
        </authorList>
    </citation>
    <scope>NUCLEOTIDE SEQUENCE</scope>
</reference>
<protein>
    <submittedName>
        <fullName evidence="2">RICTOR_N domain-containing protein</fullName>
    </submittedName>
</protein>
<keyword evidence="1" id="KW-1185">Reference proteome</keyword>
<sequence>MGLSLVLRMVEFCWQAWTKDKTLTGVHSQRTKAKRLHYLRLLRSVALYRLLEINNCSGEQFKSALMLTKLISDANGARIRFVVLKTIDRLEDGSVSFKKLLLPSCSFHFLPKM</sequence>
<reference evidence="2" key="2">
    <citation type="submission" date="2017-02" db="UniProtKB">
        <authorList>
            <consortium name="WormBaseParasite"/>
        </authorList>
    </citation>
    <scope>IDENTIFICATION</scope>
</reference>
<organism evidence="1 2">
    <name type="scientific">Angiostrongylus cantonensis</name>
    <name type="common">Rat lungworm</name>
    <dbReference type="NCBI Taxonomy" id="6313"/>
    <lineage>
        <taxon>Eukaryota</taxon>
        <taxon>Metazoa</taxon>
        <taxon>Ecdysozoa</taxon>
        <taxon>Nematoda</taxon>
        <taxon>Chromadorea</taxon>
        <taxon>Rhabditida</taxon>
        <taxon>Rhabditina</taxon>
        <taxon>Rhabditomorpha</taxon>
        <taxon>Strongyloidea</taxon>
        <taxon>Metastrongylidae</taxon>
        <taxon>Angiostrongylus</taxon>
    </lineage>
</organism>
<dbReference type="Proteomes" id="UP000035642">
    <property type="component" value="Unassembled WGS sequence"/>
</dbReference>
<evidence type="ECO:0000313" key="1">
    <source>
        <dbReference type="Proteomes" id="UP000035642"/>
    </source>
</evidence>
<dbReference type="AlphaFoldDB" id="A0A0K0D2V0"/>
<accession>A0A0K0D2V0</accession>
<name>A0A0K0D2V0_ANGCA</name>
<dbReference type="WBParaSite" id="ACAC_0000439501-mRNA-1">
    <property type="protein sequence ID" value="ACAC_0000439501-mRNA-1"/>
    <property type="gene ID" value="ACAC_0000439501"/>
</dbReference>
<evidence type="ECO:0000313" key="2">
    <source>
        <dbReference type="WBParaSite" id="ACAC_0000439501-mRNA-1"/>
    </source>
</evidence>